<dbReference type="GO" id="GO:0002935">
    <property type="term" value="F:tRNA (adenine(37)-C2)-methyltransferase activity"/>
    <property type="evidence" value="ECO:0007669"/>
    <property type="project" value="UniProtKB-UniRule"/>
</dbReference>
<dbReference type="InterPro" id="IPR027492">
    <property type="entry name" value="RNA_MTrfase_RlmN"/>
</dbReference>
<dbReference type="Pfam" id="PF04055">
    <property type="entry name" value="Radical_SAM"/>
    <property type="match status" value="1"/>
</dbReference>
<dbReference type="InterPro" id="IPR007197">
    <property type="entry name" value="rSAM"/>
</dbReference>
<evidence type="ECO:0000256" key="2">
    <source>
        <dbReference type="ARBA" id="ARBA00022485"/>
    </source>
</evidence>
<dbReference type="NCBIfam" id="TIGR00048">
    <property type="entry name" value="rRNA_mod_RlmN"/>
    <property type="match status" value="1"/>
</dbReference>
<evidence type="ECO:0000313" key="13">
    <source>
        <dbReference type="EMBL" id="VEJ35597.1"/>
    </source>
</evidence>
<feature type="active site" description="S-methylcysteine intermediate" evidence="11">
    <location>
        <position position="328"/>
    </location>
</feature>
<dbReference type="GO" id="GO:0000049">
    <property type="term" value="F:tRNA binding"/>
    <property type="evidence" value="ECO:0007669"/>
    <property type="project" value="UniProtKB-UniRule"/>
</dbReference>
<feature type="binding site" evidence="11">
    <location>
        <position position="114"/>
    </location>
    <ligand>
        <name>[4Fe-4S] cluster</name>
        <dbReference type="ChEBI" id="CHEBI:49883"/>
        <note>4Fe-4S-S-AdoMet</note>
    </ligand>
</feature>
<evidence type="ECO:0000256" key="7">
    <source>
        <dbReference type="ARBA" id="ARBA00022691"/>
    </source>
</evidence>
<dbReference type="EC" id="2.1.1.192" evidence="11"/>
<dbReference type="GO" id="GO:0070040">
    <property type="term" value="F:rRNA (adenine(2503)-C2-)-methyltransferase activity"/>
    <property type="evidence" value="ECO:0007669"/>
    <property type="project" value="UniProtKB-UniRule"/>
</dbReference>
<dbReference type="PIRSF" id="PIRSF006004">
    <property type="entry name" value="CHP00048"/>
    <property type="match status" value="1"/>
</dbReference>
<dbReference type="PROSITE" id="PS51918">
    <property type="entry name" value="RADICAL_SAM"/>
    <property type="match status" value="1"/>
</dbReference>
<evidence type="ECO:0000256" key="3">
    <source>
        <dbReference type="ARBA" id="ARBA00022490"/>
    </source>
</evidence>
<evidence type="ECO:0000256" key="6">
    <source>
        <dbReference type="ARBA" id="ARBA00022679"/>
    </source>
</evidence>
<dbReference type="GO" id="GO:0046872">
    <property type="term" value="F:metal ion binding"/>
    <property type="evidence" value="ECO:0007669"/>
    <property type="project" value="UniProtKB-KW"/>
</dbReference>
<dbReference type="PANTHER" id="PTHR30544">
    <property type="entry name" value="23S RRNA METHYLTRANSFERASE"/>
    <property type="match status" value="1"/>
</dbReference>
<feature type="domain" description="Radical SAM core" evidence="12">
    <location>
        <begin position="93"/>
        <end position="323"/>
    </location>
</feature>
<comment type="cofactor">
    <cofactor evidence="11">
        <name>[4Fe-4S] cluster</name>
        <dbReference type="ChEBI" id="CHEBI:49883"/>
    </cofactor>
    <text evidence="11">Binds 1 [4Fe-4S] cluster. The cluster is coordinated with 3 cysteines and an exchangeable S-adenosyl-L-methionine.</text>
</comment>
<comment type="subcellular location">
    <subcellularLocation>
        <location evidence="1 11">Cytoplasm</location>
    </subcellularLocation>
</comment>
<dbReference type="Gene3D" id="3.20.20.70">
    <property type="entry name" value="Aldolase class I"/>
    <property type="match status" value="1"/>
</dbReference>
<dbReference type="InterPro" id="IPR004383">
    <property type="entry name" value="rRNA_lsu_MTrfase_RlmN/Cfr"/>
</dbReference>
<organism evidence="13 14">
    <name type="scientific">Aedoeadaptatus ivorii</name>
    <dbReference type="NCBI Taxonomy" id="54006"/>
    <lineage>
        <taxon>Bacteria</taxon>
        <taxon>Bacillati</taxon>
        <taxon>Bacillota</taxon>
        <taxon>Tissierellia</taxon>
        <taxon>Tissierellales</taxon>
        <taxon>Peptoniphilaceae</taxon>
        <taxon>Aedoeadaptatus</taxon>
    </lineage>
</organism>
<dbReference type="InterPro" id="IPR058240">
    <property type="entry name" value="rSAM_sf"/>
</dbReference>
<dbReference type="SUPFAM" id="SSF102114">
    <property type="entry name" value="Radical SAM enzymes"/>
    <property type="match status" value="1"/>
</dbReference>
<keyword evidence="11" id="KW-1015">Disulfide bond</keyword>
<keyword evidence="7 11" id="KW-0949">S-adenosyl-L-methionine</keyword>
<dbReference type="EMBL" id="LR134523">
    <property type="protein sequence ID" value="VEJ35597.1"/>
    <property type="molecule type" value="Genomic_DNA"/>
</dbReference>
<dbReference type="GO" id="GO:0051539">
    <property type="term" value="F:4 iron, 4 sulfur cluster binding"/>
    <property type="evidence" value="ECO:0007669"/>
    <property type="project" value="UniProtKB-UniRule"/>
</dbReference>
<keyword evidence="2 11" id="KW-0004">4Fe-4S</keyword>
<name>A0A448V187_9FIRM</name>
<dbReference type="InterPro" id="IPR040072">
    <property type="entry name" value="Methyltransferase_A"/>
</dbReference>
<evidence type="ECO:0000259" key="12">
    <source>
        <dbReference type="PROSITE" id="PS51918"/>
    </source>
</evidence>
<keyword evidence="8 11" id="KW-0479">Metal-binding</keyword>
<feature type="active site" description="Proton acceptor" evidence="11">
    <location>
        <position position="87"/>
    </location>
</feature>
<dbReference type="AlphaFoldDB" id="A0A448V187"/>
<feature type="binding site" evidence="11">
    <location>
        <position position="111"/>
    </location>
    <ligand>
        <name>[4Fe-4S] cluster</name>
        <dbReference type="ChEBI" id="CHEBI:49883"/>
        <note>4Fe-4S-S-AdoMet</note>
    </ligand>
</feature>
<dbReference type="SFLD" id="SFLDG01062">
    <property type="entry name" value="methyltransferase_(Class_A)"/>
    <property type="match status" value="1"/>
</dbReference>
<keyword evidence="4 11" id="KW-0698">rRNA processing</keyword>
<protein>
    <recommendedName>
        <fullName evidence="11">Probable dual-specificity RNA methyltransferase RlmN</fullName>
        <ecNumber evidence="11">2.1.1.192</ecNumber>
    </recommendedName>
    <alternativeName>
        <fullName evidence="11">23S rRNA (adenine(2503)-C(2))-methyltransferase</fullName>
    </alternativeName>
    <alternativeName>
        <fullName evidence="11">23S rRNA m2A2503 methyltransferase</fullName>
    </alternativeName>
    <alternativeName>
        <fullName evidence="11">Ribosomal RNA large subunit methyltransferase N</fullName>
    </alternativeName>
    <alternativeName>
        <fullName evidence="11">tRNA (adenine(37)-C(2))-methyltransferase</fullName>
    </alternativeName>
    <alternativeName>
        <fullName evidence="11">tRNA m2A37 methyltransferase</fullName>
    </alternativeName>
</protein>
<comment type="catalytic activity">
    <reaction evidence="11">
        <text>adenosine(37) in tRNA + 2 reduced [2Fe-2S]-[ferredoxin] + 2 S-adenosyl-L-methionine = 2-methyladenosine(37) in tRNA + 5'-deoxyadenosine + L-methionine + 2 oxidized [2Fe-2S]-[ferredoxin] + S-adenosyl-L-homocysteine</text>
        <dbReference type="Rhea" id="RHEA:43332"/>
        <dbReference type="Rhea" id="RHEA-COMP:10000"/>
        <dbReference type="Rhea" id="RHEA-COMP:10001"/>
        <dbReference type="Rhea" id="RHEA-COMP:10162"/>
        <dbReference type="Rhea" id="RHEA-COMP:10485"/>
        <dbReference type="ChEBI" id="CHEBI:17319"/>
        <dbReference type="ChEBI" id="CHEBI:33737"/>
        <dbReference type="ChEBI" id="CHEBI:33738"/>
        <dbReference type="ChEBI" id="CHEBI:57844"/>
        <dbReference type="ChEBI" id="CHEBI:57856"/>
        <dbReference type="ChEBI" id="CHEBI:59789"/>
        <dbReference type="ChEBI" id="CHEBI:74411"/>
        <dbReference type="ChEBI" id="CHEBI:74497"/>
        <dbReference type="EC" id="2.1.1.192"/>
    </reaction>
</comment>
<proteinExistence type="inferred from homology"/>
<dbReference type="OrthoDB" id="9793973at2"/>
<dbReference type="Proteomes" id="UP000269544">
    <property type="component" value="Chromosome"/>
</dbReference>
<keyword evidence="9 11" id="KW-0408">Iron</keyword>
<accession>A0A448V187</accession>
<evidence type="ECO:0000256" key="10">
    <source>
        <dbReference type="ARBA" id="ARBA00023014"/>
    </source>
</evidence>
<keyword evidence="10 11" id="KW-0411">Iron-sulfur</keyword>
<feature type="binding site" evidence="11">
    <location>
        <begin position="209"/>
        <end position="211"/>
    </location>
    <ligand>
        <name>S-adenosyl-L-methionine</name>
        <dbReference type="ChEBI" id="CHEBI:59789"/>
    </ligand>
</feature>
<evidence type="ECO:0000256" key="1">
    <source>
        <dbReference type="ARBA" id="ARBA00004496"/>
    </source>
</evidence>
<feature type="binding site" evidence="11">
    <location>
        <position position="107"/>
    </location>
    <ligand>
        <name>[4Fe-4S] cluster</name>
        <dbReference type="ChEBI" id="CHEBI:49883"/>
        <note>4Fe-4S-S-AdoMet</note>
    </ligand>
</feature>
<comment type="similarity">
    <text evidence="11">Belongs to the radical SAM superfamily. RlmN family.</text>
</comment>
<feature type="binding site" evidence="11">
    <location>
        <begin position="154"/>
        <end position="155"/>
    </location>
    <ligand>
        <name>S-adenosyl-L-methionine</name>
        <dbReference type="ChEBI" id="CHEBI:59789"/>
    </ligand>
</feature>
<comment type="catalytic activity">
    <reaction evidence="11">
        <text>adenosine(2503) in 23S rRNA + 2 reduced [2Fe-2S]-[ferredoxin] + 2 S-adenosyl-L-methionine = 2-methyladenosine(2503) in 23S rRNA + 5'-deoxyadenosine + L-methionine + 2 oxidized [2Fe-2S]-[ferredoxin] + S-adenosyl-L-homocysteine</text>
        <dbReference type="Rhea" id="RHEA:42916"/>
        <dbReference type="Rhea" id="RHEA-COMP:10000"/>
        <dbReference type="Rhea" id="RHEA-COMP:10001"/>
        <dbReference type="Rhea" id="RHEA-COMP:10152"/>
        <dbReference type="Rhea" id="RHEA-COMP:10282"/>
        <dbReference type="ChEBI" id="CHEBI:17319"/>
        <dbReference type="ChEBI" id="CHEBI:33737"/>
        <dbReference type="ChEBI" id="CHEBI:33738"/>
        <dbReference type="ChEBI" id="CHEBI:57844"/>
        <dbReference type="ChEBI" id="CHEBI:57856"/>
        <dbReference type="ChEBI" id="CHEBI:59789"/>
        <dbReference type="ChEBI" id="CHEBI:74411"/>
        <dbReference type="ChEBI" id="CHEBI:74497"/>
        <dbReference type="EC" id="2.1.1.192"/>
    </reaction>
</comment>
<dbReference type="GO" id="GO:0030488">
    <property type="term" value="P:tRNA methylation"/>
    <property type="evidence" value="ECO:0007669"/>
    <property type="project" value="UniProtKB-UniRule"/>
</dbReference>
<evidence type="ECO:0000313" key="14">
    <source>
        <dbReference type="Proteomes" id="UP000269544"/>
    </source>
</evidence>
<dbReference type="Gene3D" id="1.10.150.530">
    <property type="match status" value="1"/>
</dbReference>
<dbReference type="SFLD" id="SFLDF00275">
    <property type="entry name" value="adenosine_C2_methyltransferase"/>
    <property type="match status" value="1"/>
</dbReference>
<dbReference type="KEGG" id="piv:NCTC13079_00772"/>
<dbReference type="HAMAP" id="MF_01849">
    <property type="entry name" value="RNA_methyltr_RlmN"/>
    <property type="match status" value="1"/>
</dbReference>
<keyword evidence="3 11" id="KW-0963">Cytoplasm</keyword>
<keyword evidence="14" id="KW-1185">Reference proteome</keyword>
<comment type="function">
    <text evidence="11">Specifically methylates position 2 of adenine 2503 in 23S rRNA and position 2 of adenine 37 in tRNAs.</text>
</comment>
<sequence>MHWTEMYPEELKECMAEAGEKPFRGVQLFEGHHGKRKALEEMSNIPDRLAKKLGDAPYAVRIVKRLASKLDETKKYLYRLHDGEIVEGVLMRYHHGYSLCVSSQVGCKMGCRFCVSTRGGLIRNLRPYEMLDQVYAVEAREGISISNVILMGSGEPLDNYDHVLRFLRLLHDPKGKNMSYRNMTISTSGVVEGIDRLAEEDIPVNLAVSLHETDQSARKKIMPIAARYPLEELMRALRRYADRTGQRITFEYTLIRGKNDGERNIREMQSLLRGLPAHINLIPLNPTDHYDESRPAREEILRFQRELSQKGLSCTIRRELGSDIQASCGQLKAGCEAEETR</sequence>
<keyword evidence="6 11" id="KW-0808">Transferase</keyword>
<evidence type="ECO:0000256" key="9">
    <source>
        <dbReference type="ARBA" id="ARBA00023004"/>
    </source>
</evidence>
<keyword evidence="5 11" id="KW-0489">Methyltransferase</keyword>
<dbReference type="FunFam" id="3.20.20.70:FF:000014">
    <property type="entry name" value="Probable dual-specificity RNA methyltransferase RlmN"/>
    <property type="match status" value="1"/>
</dbReference>
<dbReference type="GO" id="GO:0070475">
    <property type="term" value="P:rRNA base methylation"/>
    <property type="evidence" value="ECO:0007669"/>
    <property type="project" value="UniProtKB-UniRule"/>
</dbReference>
<gene>
    <name evidence="11 13" type="primary">rlmN</name>
    <name evidence="13" type="ORF">NCTC13079_00772</name>
</gene>
<comment type="miscellaneous">
    <text evidence="11">Reaction proceeds by a ping-pong mechanism involving intermediate methylation of a conserved cysteine residue.</text>
</comment>
<dbReference type="PANTHER" id="PTHR30544:SF5">
    <property type="entry name" value="RADICAL SAM CORE DOMAIN-CONTAINING PROTEIN"/>
    <property type="match status" value="1"/>
</dbReference>
<dbReference type="SFLD" id="SFLDS00029">
    <property type="entry name" value="Radical_SAM"/>
    <property type="match status" value="1"/>
</dbReference>
<reference evidence="13 14" key="1">
    <citation type="submission" date="2018-12" db="EMBL/GenBank/DDBJ databases">
        <authorList>
            <consortium name="Pathogen Informatics"/>
        </authorList>
    </citation>
    <scope>NUCLEOTIDE SEQUENCE [LARGE SCALE GENOMIC DNA]</scope>
    <source>
        <strain evidence="13 14">NCTC13079</strain>
    </source>
</reference>
<dbReference type="GO" id="GO:0005737">
    <property type="term" value="C:cytoplasm"/>
    <property type="evidence" value="ECO:0007669"/>
    <property type="project" value="UniProtKB-SubCell"/>
</dbReference>
<keyword evidence="11" id="KW-0819">tRNA processing</keyword>
<feature type="binding site" evidence="11">
    <location>
        <position position="186"/>
    </location>
    <ligand>
        <name>S-adenosyl-L-methionine</name>
        <dbReference type="ChEBI" id="CHEBI:59789"/>
    </ligand>
</feature>
<evidence type="ECO:0000256" key="11">
    <source>
        <dbReference type="HAMAP-Rule" id="MF_01849"/>
    </source>
</evidence>
<evidence type="ECO:0000256" key="4">
    <source>
        <dbReference type="ARBA" id="ARBA00022552"/>
    </source>
</evidence>
<feature type="binding site" evidence="11">
    <location>
        <position position="285"/>
    </location>
    <ligand>
        <name>S-adenosyl-L-methionine</name>
        <dbReference type="ChEBI" id="CHEBI:59789"/>
    </ligand>
</feature>
<dbReference type="InterPro" id="IPR013785">
    <property type="entry name" value="Aldolase_TIM"/>
</dbReference>
<dbReference type="CDD" id="cd01335">
    <property type="entry name" value="Radical_SAM"/>
    <property type="match status" value="1"/>
</dbReference>
<evidence type="ECO:0000256" key="8">
    <source>
        <dbReference type="ARBA" id="ARBA00022723"/>
    </source>
</evidence>
<dbReference type="RefSeq" id="WP_126465375.1">
    <property type="nucleotide sequence ID" value="NZ_JAUSWF010000001.1"/>
</dbReference>
<comment type="caution">
    <text evidence="11">Lacks conserved residue(s) required for the propagation of feature annotation.</text>
</comment>
<dbReference type="GO" id="GO:0019843">
    <property type="term" value="F:rRNA binding"/>
    <property type="evidence" value="ECO:0007669"/>
    <property type="project" value="UniProtKB-UniRule"/>
</dbReference>
<evidence type="ECO:0000256" key="5">
    <source>
        <dbReference type="ARBA" id="ARBA00022603"/>
    </source>
</evidence>